<dbReference type="OrthoDB" id="6344929at2759"/>
<evidence type="ECO:0008006" key="5">
    <source>
        <dbReference type="Google" id="ProtNLM"/>
    </source>
</evidence>
<evidence type="ECO:0000313" key="2">
    <source>
        <dbReference type="EMBL" id="AEE61773.1"/>
    </source>
</evidence>
<reference evidence="3" key="3">
    <citation type="submission" date="2024-08" db="UniProtKB">
        <authorList>
            <consortium name="EnsemblMetazoa"/>
        </authorList>
    </citation>
    <scope>IDENTIFICATION</scope>
</reference>
<dbReference type="Proteomes" id="UP000019118">
    <property type="component" value="Unassembled WGS sequence"/>
</dbReference>
<protein>
    <recommendedName>
        <fullName evidence="5">Flightin</fullName>
    </recommendedName>
</protein>
<evidence type="ECO:0000256" key="1">
    <source>
        <dbReference type="SAM" id="MobiDB-lite"/>
    </source>
</evidence>
<evidence type="ECO:0000313" key="3">
    <source>
        <dbReference type="EnsemblMetazoa" id="XP_019766291.1"/>
    </source>
</evidence>
<sequence length="173" mass="19533">MDDDNSDWFSAADDAAPEPAAAAAAAPAAGAAAAPEATAEGEAAAAQDEAAAPAAEAAGEDEYLDPDKLLLFKHWIRPRFLPYKYLTDYRRNYYDDVIDYLDKRCRGIFRDIPVAQTWGERVLRTYTKNSNQAEIFRQKLQDRKLIEETRFSGKFQLHHSKSYINTRYSSILY</sequence>
<name>J3JU98_DENPD</name>
<feature type="region of interest" description="Disordered" evidence="1">
    <location>
        <begin position="1"/>
        <end position="58"/>
    </location>
</feature>
<feature type="compositionally biased region" description="Low complexity" evidence="1">
    <location>
        <begin position="11"/>
        <end position="57"/>
    </location>
</feature>
<evidence type="ECO:0000313" key="4">
    <source>
        <dbReference type="Proteomes" id="UP000019118"/>
    </source>
</evidence>
<gene>
    <name evidence="3" type="primary">109541775</name>
</gene>
<reference evidence="4" key="2">
    <citation type="journal article" date="2013" name="Genome Biol.">
        <title>Draft genome of the mountain pine beetle, Dendroctonus ponderosae Hopkins, a major forest pest.</title>
        <authorList>
            <person name="Keeling C.I."/>
            <person name="Yuen M.M."/>
            <person name="Liao N.Y."/>
            <person name="Docking T.R."/>
            <person name="Chan S.K."/>
            <person name="Taylor G.A."/>
            <person name="Palmquist D.L."/>
            <person name="Jackman S.D."/>
            <person name="Nguyen A."/>
            <person name="Li M."/>
            <person name="Henderson H."/>
            <person name="Janes J.K."/>
            <person name="Zhao Y."/>
            <person name="Pandoh P."/>
            <person name="Moore R."/>
            <person name="Sperling F.A."/>
            <person name="Huber D.P."/>
            <person name="Birol I."/>
            <person name="Jones S.J."/>
            <person name="Bohlmann J."/>
        </authorList>
    </citation>
    <scope>NUCLEOTIDE SEQUENCE</scope>
</reference>
<accession>J3JU98</accession>
<keyword evidence="4" id="KW-1185">Reference proteome</keyword>
<dbReference type="EMBL" id="BT126811">
    <property type="protein sequence ID" value="AEE61773.1"/>
    <property type="molecule type" value="mRNA"/>
</dbReference>
<reference evidence="2" key="1">
    <citation type="journal article" date="2012" name="Insect Biochem. Mol. Biol.">
        <title>Transcriptome and full-length cDNA resources for the mountain pine beetle, Dendroctonus ponderosae Hopkins, a major insect pest of pine forests.</title>
        <authorList>
            <person name="Keeling C.I."/>
            <person name="Henderson H."/>
            <person name="Li M."/>
            <person name="Yuen M."/>
            <person name="Clark E.L."/>
            <person name="Fraser J.D."/>
            <person name="Huber D.P."/>
            <person name="Liao N.Y."/>
            <person name="Roderick Docking T."/>
            <person name="Birol I."/>
            <person name="Chan S.K."/>
            <person name="Taylor G.A."/>
            <person name="Palmquist D."/>
            <person name="Jones S.J."/>
            <person name="Bohlmann J."/>
        </authorList>
    </citation>
    <scope>NUCLEOTIDE SEQUENCE</scope>
    <source>
        <tissue evidence="2">Whole larvae</tissue>
    </source>
</reference>
<proteinExistence type="evidence at transcript level"/>
<organism evidence="2">
    <name type="scientific">Dendroctonus ponderosae</name>
    <name type="common">Mountain pine beetle</name>
    <dbReference type="NCBI Taxonomy" id="77166"/>
    <lineage>
        <taxon>Eukaryota</taxon>
        <taxon>Metazoa</taxon>
        <taxon>Ecdysozoa</taxon>
        <taxon>Arthropoda</taxon>
        <taxon>Hexapoda</taxon>
        <taxon>Insecta</taxon>
        <taxon>Pterygota</taxon>
        <taxon>Neoptera</taxon>
        <taxon>Endopterygota</taxon>
        <taxon>Coleoptera</taxon>
        <taxon>Polyphaga</taxon>
        <taxon>Cucujiformia</taxon>
        <taxon>Curculionidae</taxon>
        <taxon>Scolytinae</taxon>
        <taxon>Dendroctonus</taxon>
    </lineage>
</organism>
<dbReference type="EnsemblMetazoa" id="XM_019910732.1">
    <property type="protein sequence ID" value="XP_019766291.1"/>
    <property type="gene ID" value="LOC109541775"/>
</dbReference>
<dbReference type="AlphaFoldDB" id="J3JU98"/>
<dbReference type="KEGG" id="dpa:109541775"/>